<feature type="region of interest" description="Disordered" evidence="1">
    <location>
        <begin position="1418"/>
        <end position="1509"/>
    </location>
</feature>
<sequence>MDHRGLLWESGRDETVEVNQRALIDKVLARYSGEFTVFRELLQNADDAGAKRVEICFETQAYLNRNREESPPGQKLPDLKSEPIHQWVFKNDGIPFREEDWSRLKKIADGNPDEQKIGAFGVGFYSLFSVTEEPVVKSGNQWMLFYWKDNKDQLFVRRGPLTDSSSSTLQTASDTSPSWTTFEMTLREPSPLPDRPVEIARFLSTSLTFMTNLRSVSLHFDGHCLARISKETKPAKDLVPPYGLTSSSPGGMMSVRGINSTDIHIKASIMRWVYSTGSEKPPPPISQPNPVQTNFFSSLWTSFSGSFTPDPAPLPVPSLSATELLEIVDSSVQLTIFGAFIDVRVDRKMAVDLERATKKKPPVKCTYQLIYTGKGEYDASKDEEKDFQSTGSVFQGLRADIDGKGAAHIFIGHATSQTTGIGGHVAARFIPTVERESIDLVDRNVSQWNKELLFVGGYLARAVYELQINKIKALWDEAPKHTGASHSDSVSEGLAAKRALLQATFLHNLCFFTFHPSTPSATVSQLSEAAFFSCAANNSLPIMSTIGIKDARHVRLHNPTLSGFIKQLPTLPIEIAAGAKPMVASLRQRGLIRDISYADVIEELQSRPLAQDEMTECLQWRINLNTDGARSHGNELRDQFLSAGVFSLSTAETTNADTHTVIALASIRTYFNPRSGIPADLPTPSHTLPFVISKNLPLASLGPTFGWAELSVVEWLANLTSPITLKNGSPDGNLTTSQPFAERVLGVIARAWTSLNVEQHQEIIRLLTPIPCIPTQCGMMKPEETYLPGASVFPDLPTVAFPKGTSIKHNMEKVLCALGLRKHVELQLVFTRMVTTGDWSIPELVKYLVQVKETLTPLELHRLRQTAAFVKEEPADPPQPQKSQRYTASQLYEPSEALRGLGLPILDWGAQPKWRANTEEAKFLFSLGLNRNPPLGELLKLAAYASPAVREAALKYFLNNHTVYALDYVIKNVSDIPFVPSVKPSGQTGLEKPTEVFVDSDSAIMGFSIIEPRLQPEAHKLKIAKQPPVSLIIPVLIAQPPSDSESASRIFAYLASRTADFAQSHFAQLRMAQIIPAGTPIQPNNTVRHIRPADCYIGQSSTDFHSALFTFVDFGGKANAFLRACGVKHEPTVQEIVQILIRDPPEFFRLAGGADGYLMELRNIATNLARIPPELQRSMQKTSMLLGEQRVQRKPSGVATKEPEYETECNTLLRPDQIVIVDDANAYALFADHLYGAPQEDVLEELYASLGSRNLSGLIQERYKPQGEIPNAQIAHDTRALILERLPLFLHEHRNVHLQPLIKLDWLAEGENFQVKAVSKLQLEKTLQWASQSMTKRLEASAAAFRDKGGRGSVQLVLAGNDKLDLYEVAHSICKLLFRQHRINDSLLFMTILSTDLSALRRRGYNVDRIMNQQRAAQRQALEARRRDAASRQTDTTLHSPGINLAHGPGRDDIKELKSDTPPGTQRVSNSHSRPTSSQTPPPIQAEDTLPSARESDNAPNPVPTRPATMKVANATGTLFNSFGSFRNKFQRSSSPLSNADGATLGDHLERPGKARDKAPRPLHNAQPHVTPISAIESNIQMALKGCREESASTLRSRQNMTTVKETVDGAYCDVSGHQEDFKLSGESNGYRVYVAQDTPNIVRLVADKKDALDRFTTCIVDPLRKIYRLPSSNIHIFYDTHGGLIAFNRNGSLFLNLRYYEAWHDDQVKAGDLRPGFISWYFTLAHEIAHNLVTPHNAEHEFYFSSICEHFLVDFTHMLASPSNSR</sequence>
<gene>
    <name evidence="3" type="ORF">BOTBODRAFT_34375</name>
</gene>
<evidence type="ECO:0000313" key="4">
    <source>
        <dbReference type="Proteomes" id="UP000027195"/>
    </source>
</evidence>
<dbReference type="Pfam" id="PF25794">
    <property type="entry name" value="SACS"/>
    <property type="match status" value="1"/>
</dbReference>
<evidence type="ECO:0000313" key="3">
    <source>
        <dbReference type="EMBL" id="KDQ12404.1"/>
    </source>
</evidence>
<reference evidence="4" key="1">
    <citation type="journal article" date="2014" name="Proc. Natl. Acad. Sci. U.S.A.">
        <title>Extensive sampling of basidiomycete genomes demonstrates inadequacy of the white-rot/brown-rot paradigm for wood decay fungi.</title>
        <authorList>
            <person name="Riley R."/>
            <person name="Salamov A.A."/>
            <person name="Brown D.W."/>
            <person name="Nagy L.G."/>
            <person name="Floudas D."/>
            <person name="Held B.W."/>
            <person name="Levasseur A."/>
            <person name="Lombard V."/>
            <person name="Morin E."/>
            <person name="Otillar R."/>
            <person name="Lindquist E.A."/>
            <person name="Sun H."/>
            <person name="LaButti K.M."/>
            <person name="Schmutz J."/>
            <person name="Jabbour D."/>
            <person name="Luo H."/>
            <person name="Baker S.E."/>
            <person name="Pisabarro A.G."/>
            <person name="Walton J.D."/>
            <person name="Blanchette R.A."/>
            <person name="Henrissat B."/>
            <person name="Martin F."/>
            <person name="Cullen D."/>
            <person name="Hibbett D.S."/>
            <person name="Grigoriev I.V."/>
        </authorList>
    </citation>
    <scope>NUCLEOTIDE SEQUENCE [LARGE SCALE GENOMIC DNA]</scope>
    <source>
        <strain evidence="4">FD-172 SS1</strain>
    </source>
</reference>
<dbReference type="Gene3D" id="3.30.565.10">
    <property type="entry name" value="Histidine kinase-like ATPase, C-terminal domain"/>
    <property type="match status" value="1"/>
</dbReference>
<dbReference type="EMBL" id="KL198050">
    <property type="protein sequence ID" value="KDQ12404.1"/>
    <property type="molecule type" value="Genomic_DNA"/>
</dbReference>
<dbReference type="NCBIfam" id="NF047352">
    <property type="entry name" value="P_loop_sacsin"/>
    <property type="match status" value="1"/>
</dbReference>
<dbReference type="PANTHER" id="PTHR47839:SF1">
    <property type="entry name" value="DOMAIN PROTEIN, PUTATIVE (AFU_ORTHOLOGUE AFUA_6G04830)-RELATED"/>
    <property type="match status" value="1"/>
</dbReference>
<dbReference type="InParanoid" id="A0A067MA32"/>
<dbReference type="PANTHER" id="PTHR47839">
    <property type="entry name" value="DOMAIN PROTEIN, PUTATIVE (AFU_ORTHOLOGUE AFUA_6G04830)-RELATED"/>
    <property type="match status" value="1"/>
</dbReference>
<feature type="domain" description="Sacsin/Nov" evidence="2">
    <location>
        <begin position="23"/>
        <end position="145"/>
    </location>
</feature>
<feature type="compositionally biased region" description="Polar residues" evidence="1">
    <location>
        <begin position="1462"/>
        <end position="1479"/>
    </location>
</feature>
<dbReference type="Proteomes" id="UP000027195">
    <property type="component" value="Unassembled WGS sequence"/>
</dbReference>
<name>A0A067MA32_BOTB1</name>
<protein>
    <recommendedName>
        <fullName evidence="2">Sacsin/Nov domain-containing protein</fullName>
    </recommendedName>
</protein>
<feature type="region of interest" description="Disordered" evidence="1">
    <location>
        <begin position="1531"/>
        <end position="1567"/>
    </location>
</feature>
<dbReference type="HOGENOM" id="CLU_001744_1_0_1"/>
<evidence type="ECO:0000256" key="1">
    <source>
        <dbReference type="SAM" id="MobiDB-lite"/>
    </source>
</evidence>
<proteinExistence type="predicted"/>
<organism evidence="3 4">
    <name type="scientific">Botryobasidium botryosum (strain FD-172 SS1)</name>
    <dbReference type="NCBI Taxonomy" id="930990"/>
    <lineage>
        <taxon>Eukaryota</taxon>
        <taxon>Fungi</taxon>
        <taxon>Dikarya</taxon>
        <taxon>Basidiomycota</taxon>
        <taxon>Agaricomycotina</taxon>
        <taxon>Agaricomycetes</taxon>
        <taxon>Cantharellales</taxon>
        <taxon>Botryobasidiaceae</taxon>
        <taxon>Botryobasidium</taxon>
    </lineage>
</organism>
<dbReference type="STRING" id="930990.A0A067MA32"/>
<keyword evidence="4" id="KW-1185">Reference proteome</keyword>
<feature type="compositionally biased region" description="Basic and acidic residues" evidence="1">
    <location>
        <begin position="1449"/>
        <end position="1459"/>
    </location>
</feature>
<dbReference type="InterPro" id="IPR036890">
    <property type="entry name" value="HATPase_C_sf"/>
</dbReference>
<dbReference type="OrthoDB" id="10031156at2759"/>
<feature type="compositionally biased region" description="Basic and acidic residues" evidence="1">
    <location>
        <begin position="1547"/>
        <end position="1560"/>
    </location>
</feature>
<dbReference type="InterPro" id="IPR022155">
    <property type="entry name" value="DUF3684"/>
</dbReference>
<dbReference type="SUPFAM" id="SSF55874">
    <property type="entry name" value="ATPase domain of HSP90 chaperone/DNA topoisomerase II/histidine kinase"/>
    <property type="match status" value="1"/>
</dbReference>
<dbReference type="Pfam" id="PF12449">
    <property type="entry name" value="DUF3684"/>
    <property type="match status" value="1"/>
</dbReference>
<evidence type="ECO:0000259" key="2">
    <source>
        <dbReference type="Pfam" id="PF25794"/>
    </source>
</evidence>
<accession>A0A067MA32</accession>
<dbReference type="InterPro" id="IPR058210">
    <property type="entry name" value="SACS/Nov_dom"/>
</dbReference>